<dbReference type="Proteomes" id="UP001516400">
    <property type="component" value="Unassembled WGS sequence"/>
</dbReference>
<accession>A0ABD2MM69</accession>
<dbReference type="Gene3D" id="3.60.10.10">
    <property type="entry name" value="Endonuclease/exonuclease/phosphatase"/>
    <property type="match status" value="1"/>
</dbReference>
<evidence type="ECO:0000313" key="2">
    <source>
        <dbReference type="Proteomes" id="UP001516400"/>
    </source>
</evidence>
<proteinExistence type="predicted"/>
<sequence length="119" mass="13383">MCGEIALEGYHTATTYGRLNLQQGGIAIFSRDDDFTAPNRINCLSVELHCEVSAVRLNSHNMTILCFYRSLKEDFKLFLDTSERVFCSLGISCNVMLCGDFNVRFNVGDRKAESLCDLI</sequence>
<dbReference type="EMBL" id="JABFTP020000001">
    <property type="protein sequence ID" value="KAL3267504.1"/>
    <property type="molecule type" value="Genomic_DNA"/>
</dbReference>
<gene>
    <name evidence="1" type="ORF">HHI36_011627</name>
</gene>
<comment type="caution">
    <text evidence="1">The sequence shown here is derived from an EMBL/GenBank/DDBJ whole genome shotgun (WGS) entry which is preliminary data.</text>
</comment>
<evidence type="ECO:0008006" key="3">
    <source>
        <dbReference type="Google" id="ProtNLM"/>
    </source>
</evidence>
<protein>
    <recommendedName>
        <fullName evidence="3">Endonuclease/exonuclease/phosphatase domain-containing protein</fullName>
    </recommendedName>
</protein>
<dbReference type="InterPro" id="IPR036691">
    <property type="entry name" value="Endo/exonu/phosph_ase_sf"/>
</dbReference>
<organism evidence="1 2">
    <name type="scientific">Cryptolaemus montrouzieri</name>
    <dbReference type="NCBI Taxonomy" id="559131"/>
    <lineage>
        <taxon>Eukaryota</taxon>
        <taxon>Metazoa</taxon>
        <taxon>Ecdysozoa</taxon>
        <taxon>Arthropoda</taxon>
        <taxon>Hexapoda</taxon>
        <taxon>Insecta</taxon>
        <taxon>Pterygota</taxon>
        <taxon>Neoptera</taxon>
        <taxon>Endopterygota</taxon>
        <taxon>Coleoptera</taxon>
        <taxon>Polyphaga</taxon>
        <taxon>Cucujiformia</taxon>
        <taxon>Coccinelloidea</taxon>
        <taxon>Coccinellidae</taxon>
        <taxon>Scymninae</taxon>
        <taxon>Scymnini</taxon>
        <taxon>Cryptolaemus</taxon>
    </lineage>
</organism>
<dbReference type="SUPFAM" id="SSF56219">
    <property type="entry name" value="DNase I-like"/>
    <property type="match status" value="1"/>
</dbReference>
<keyword evidence="2" id="KW-1185">Reference proteome</keyword>
<name>A0ABD2MM69_9CUCU</name>
<evidence type="ECO:0000313" key="1">
    <source>
        <dbReference type="EMBL" id="KAL3267504.1"/>
    </source>
</evidence>
<reference evidence="1 2" key="1">
    <citation type="journal article" date="2021" name="BMC Biol.">
        <title>Horizontally acquired antibacterial genes associated with adaptive radiation of ladybird beetles.</title>
        <authorList>
            <person name="Li H.S."/>
            <person name="Tang X.F."/>
            <person name="Huang Y.H."/>
            <person name="Xu Z.Y."/>
            <person name="Chen M.L."/>
            <person name="Du X.Y."/>
            <person name="Qiu B.Y."/>
            <person name="Chen P.T."/>
            <person name="Zhang W."/>
            <person name="Slipinski A."/>
            <person name="Escalona H.E."/>
            <person name="Waterhouse R.M."/>
            <person name="Zwick A."/>
            <person name="Pang H."/>
        </authorList>
    </citation>
    <scope>NUCLEOTIDE SEQUENCE [LARGE SCALE GENOMIC DNA]</scope>
    <source>
        <strain evidence="1">SYSU2018</strain>
    </source>
</reference>
<dbReference type="AlphaFoldDB" id="A0ABD2MM69"/>